<keyword evidence="1" id="KW-1133">Transmembrane helix</keyword>
<evidence type="ECO:0000256" key="2">
    <source>
        <dbReference type="SAM" id="SignalP"/>
    </source>
</evidence>
<sequence>MLYPAVVIFVEISLICQALEAKVIMYRSTFCDSRNSRKTICTFKMDTDDYVNITYPLGFAIEQTIPEMHSRCNASCELCAKETGSSEFTMEGTFNGAGITRIVFSDGIQQATLFIKNATDVDPVITQEANVTDPAILKITDYEIEAATVVSLPFITKNPTATAYEVDKAVPNIFGLPTYADCKYSYVCITKTGGNSTIHLEGIVTKFPTTFEAIGMNNRQAVLFVFNKMTSIVPLNFLLSLILLLLFMR</sequence>
<gene>
    <name evidence="3" type="ORF">EgrG_000588600</name>
</gene>
<dbReference type="OrthoDB" id="6265551at2759"/>
<keyword evidence="2" id="KW-0732">Signal</keyword>
<reference evidence="3 4" key="1">
    <citation type="journal article" date="2013" name="Nature">
        <title>The genomes of four tapeworm species reveal adaptations to parasitism.</title>
        <authorList>
            <person name="Tsai I.J."/>
            <person name="Zarowiecki M."/>
            <person name="Holroyd N."/>
            <person name="Garciarrubio A."/>
            <person name="Sanchez-Flores A."/>
            <person name="Brooks K.L."/>
            <person name="Tracey A."/>
            <person name="Bobes R.J."/>
            <person name="Fragoso G."/>
            <person name="Sciutto E."/>
            <person name="Aslett M."/>
            <person name="Beasley H."/>
            <person name="Bennett H.M."/>
            <person name="Cai J."/>
            <person name="Camicia F."/>
            <person name="Clark R."/>
            <person name="Cucher M."/>
            <person name="De Silva N."/>
            <person name="Day T.A."/>
            <person name="Deplazes P."/>
            <person name="Estrada K."/>
            <person name="Fernandez C."/>
            <person name="Holland P.W."/>
            <person name="Hou J."/>
            <person name="Hu S."/>
            <person name="Huckvale T."/>
            <person name="Hung S.S."/>
            <person name="Kamenetzky L."/>
            <person name="Keane J.A."/>
            <person name="Kiss F."/>
            <person name="Koziol U."/>
            <person name="Lambert O."/>
            <person name="Liu K."/>
            <person name="Luo X."/>
            <person name="Luo Y."/>
            <person name="Macchiaroli N."/>
            <person name="Nichol S."/>
            <person name="Paps J."/>
            <person name="Parkinson J."/>
            <person name="Pouchkina-Stantcheva N."/>
            <person name="Riddiford N."/>
            <person name="Rosenzvit M."/>
            <person name="Salinas G."/>
            <person name="Wasmuth J.D."/>
            <person name="Zamanian M."/>
            <person name="Zheng Y."/>
            <person name="Cai X."/>
            <person name="Soberon X."/>
            <person name="Olson P.D."/>
            <person name="Laclette J.P."/>
            <person name="Brehm K."/>
            <person name="Berriman M."/>
            <person name="Garciarrubio A."/>
            <person name="Bobes R.J."/>
            <person name="Fragoso G."/>
            <person name="Sanchez-Flores A."/>
            <person name="Estrada K."/>
            <person name="Cevallos M.A."/>
            <person name="Morett E."/>
            <person name="Gonzalez V."/>
            <person name="Portillo T."/>
            <person name="Ochoa-Leyva A."/>
            <person name="Jose M.V."/>
            <person name="Sciutto E."/>
            <person name="Landa A."/>
            <person name="Jimenez L."/>
            <person name="Valdes V."/>
            <person name="Carrero J.C."/>
            <person name="Larralde C."/>
            <person name="Morales-Montor J."/>
            <person name="Limon-Lason J."/>
            <person name="Soberon X."/>
            <person name="Laclette J.P."/>
        </authorList>
    </citation>
    <scope>NUCLEOTIDE SEQUENCE [LARGE SCALE GENOMIC DNA]</scope>
</reference>
<dbReference type="AlphaFoldDB" id="A0A068WEF5"/>
<dbReference type="Proteomes" id="UP000492820">
    <property type="component" value="Unassembled WGS sequence"/>
</dbReference>
<evidence type="ECO:0000313" key="3">
    <source>
        <dbReference type="EMBL" id="CDS18135.1"/>
    </source>
</evidence>
<evidence type="ECO:0000313" key="4">
    <source>
        <dbReference type="Proteomes" id="UP000492820"/>
    </source>
</evidence>
<evidence type="ECO:0000313" key="5">
    <source>
        <dbReference type="WBParaSite" id="EgrG_000588600"/>
    </source>
</evidence>
<name>A0A068WEF5_ECHGR</name>
<feature type="chain" id="PRO_5033210032" evidence="2">
    <location>
        <begin position="22"/>
        <end position="249"/>
    </location>
</feature>
<feature type="signal peptide" evidence="2">
    <location>
        <begin position="1"/>
        <end position="21"/>
    </location>
</feature>
<reference evidence="3" key="2">
    <citation type="submission" date="2014-06" db="EMBL/GenBank/DDBJ databases">
        <authorList>
            <person name="Aslett M."/>
        </authorList>
    </citation>
    <scope>NUCLEOTIDE SEQUENCE</scope>
</reference>
<reference evidence="5" key="3">
    <citation type="submission" date="2020-10" db="UniProtKB">
        <authorList>
            <consortium name="WormBaseParasite"/>
        </authorList>
    </citation>
    <scope>IDENTIFICATION</scope>
</reference>
<protein>
    <submittedName>
        <fullName evidence="3 5">Expressed conserved protein</fullName>
    </submittedName>
</protein>
<keyword evidence="1" id="KW-0812">Transmembrane</keyword>
<evidence type="ECO:0000256" key="1">
    <source>
        <dbReference type="SAM" id="Phobius"/>
    </source>
</evidence>
<organism evidence="3">
    <name type="scientific">Echinococcus granulosus</name>
    <name type="common">Hydatid tapeworm</name>
    <dbReference type="NCBI Taxonomy" id="6210"/>
    <lineage>
        <taxon>Eukaryota</taxon>
        <taxon>Metazoa</taxon>
        <taxon>Spiralia</taxon>
        <taxon>Lophotrochozoa</taxon>
        <taxon>Platyhelminthes</taxon>
        <taxon>Cestoda</taxon>
        <taxon>Eucestoda</taxon>
        <taxon>Cyclophyllidea</taxon>
        <taxon>Taeniidae</taxon>
        <taxon>Echinococcus</taxon>
        <taxon>Echinococcus granulosus group</taxon>
    </lineage>
</organism>
<proteinExistence type="predicted"/>
<accession>A0A068WEF5</accession>
<feature type="transmembrane region" description="Helical" evidence="1">
    <location>
        <begin position="229"/>
        <end position="248"/>
    </location>
</feature>
<dbReference type="EMBL" id="LK028578">
    <property type="protein sequence ID" value="CDS18135.1"/>
    <property type="molecule type" value="Genomic_DNA"/>
</dbReference>
<keyword evidence="1" id="KW-0472">Membrane</keyword>
<dbReference type="WBParaSite" id="EgrG_000588600">
    <property type="protein sequence ID" value="EgrG_000588600"/>
    <property type="gene ID" value="EgrG_000588600"/>
</dbReference>